<keyword evidence="1" id="KW-0808">Transferase</keyword>
<organism evidence="1 2">
    <name type="scientific">Priestia megaterium (strain ATCC 14581 / DSM 32 / CCUG 1817 / JCM 2506 / NBRC 15308 / NCIMB 9376 / NCTC 10342 / NRRL B-14308 / VKM B-512 / Ford 19)</name>
    <name type="common">Bacillus megaterium</name>
    <dbReference type="NCBI Taxonomy" id="1348623"/>
    <lineage>
        <taxon>Bacteria</taxon>
        <taxon>Bacillati</taxon>
        <taxon>Bacillota</taxon>
        <taxon>Bacilli</taxon>
        <taxon>Bacillales</taxon>
        <taxon>Bacillaceae</taxon>
        <taxon>Priestia</taxon>
    </lineage>
</organism>
<dbReference type="PATRIC" id="fig|592022.4.peg.667"/>
<dbReference type="Proteomes" id="UP000031829">
    <property type="component" value="Chromosome"/>
</dbReference>
<gene>
    <name evidence="1" type="ORF">BG04_3043</name>
</gene>
<dbReference type="CDD" id="cd04301">
    <property type="entry name" value="NAT_SF"/>
    <property type="match status" value="1"/>
</dbReference>
<dbReference type="PROSITE" id="PS51186">
    <property type="entry name" value="GNAT"/>
    <property type="match status" value="1"/>
</dbReference>
<dbReference type="HOGENOM" id="CLU_013985_36_2_9"/>
<protein>
    <submittedName>
        <fullName evidence="1">Acetyltransferase domain protein</fullName>
    </submittedName>
</protein>
<dbReference type="RefSeq" id="WP_013081789.1">
    <property type="nucleotide sequence ID" value="NZ_BCVB01000007.1"/>
</dbReference>
<dbReference type="Pfam" id="PF00583">
    <property type="entry name" value="Acetyltransf_1"/>
    <property type="match status" value="1"/>
</dbReference>
<accession>A0A0B6ARN0</accession>
<dbReference type="GO" id="GO:0016747">
    <property type="term" value="F:acyltransferase activity, transferring groups other than amino-acyl groups"/>
    <property type="evidence" value="ECO:0007669"/>
    <property type="project" value="InterPro"/>
</dbReference>
<sequence>MEIIYRTAKLDDYTEVNKILGESLELHANALPSMFDNQMAVLSPEQYQATLYYATIDILVAQYRNQIIGASVVELKYNPPTTLAPLSYTAYIQYFGVKKGFQNYGVGKSLFSATKQWAVQKGASDLQLTVWAFNEKARAFYESLGLKNLSYLMTTSLQP</sequence>
<reference evidence="1 2" key="1">
    <citation type="journal article" date="2015" name="Genome Announc.">
        <title>Complete genome sequences for 35 biothreat assay-relevant bacillus species.</title>
        <authorList>
            <person name="Johnson S.L."/>
            <person name="Daligault H.E."/>
            <person name="Davenport K.W."/>
            <person name="Jaissle J."/>
            <person name="Frey K.G."/>
            <person name="Ladner J.T."/>
            <person name="Broomall S.M."/>
            <person name="Bishop-Lilly K.A."/>
            <person name="Bruce D.C."/>
            <person name="Gibbons H.S."/>
            <person name="Coyne S.R."/>
            <person name="Lo C.C."/>
            <person name="Meincke L."/>
            <person name="Munk A.C."/>
            <person name="Koroleva G.I."/>
            <person name="Rosenzweig C.N."/>
            <person name="Palacios G.F."/>
            <person name="Redden C.L."/>
            <person name="Minogue T.D."/>
            <person name="Chain P.S."/>
        </authorList>
    </citation>
    <scope>NUCLEOTIDE SEQUENCE [LARGE SCALE GENOMIC DNA]</scope>
    <source>
        <strain evidence="2">ATCC 14581 / DSM 32 / JCM 2506 / NBRC 15308 / NCIMB 9376 / NCTC 10342 / NRRL B-14308 / VKM B-512</strain>
    </source>
</reference>
<name>A0A0B6ARN0_PRIM2</name>
<dbReference type="KEGG" id="bmeg:BG04_3043"/>
<dbReference type="Gene3D" id="3.40.630.30">
    <property type="match status" value="1"/>
</dbReference>
<dbReference type="InterPro" id="IPR016181">
    <property type="entry name" value="Acyl_CoA_acyltransferase"/>
</dbReference>
<dbReference type="GeneID" id="93641107"/>
<proteinExistence type="predicted"/>
<evidence type="ECO:0000313" key="2">
    <source>
        <dbReference type="Proteomes" id="UP000031829"/>
    </source>
</evidence>
<dbReference type="SUPFAM" id="SSF55729">
    <property type="entry name" value="Acyl-CoA N-acyltransferases (Nat)"/>
    <property type="match status" value="1"/>
</dbReference>
<evidence type="ECO:0000313" key="1">
    <source>
        <dbReference type="EMBL" id="AJI23802.1"/>
    </source>
</evidence>
<dbReference type="EMBL" id="CP009920">
    <property type="protein sequence ID" value="AJI23802.1"/>
    <property type="molecule type" value="Genomic_DNA"/>
</dbReference>
<dbReference type="InterPro" id="IPR000182">
    <property type="entry name" value="GNAT_dom"/>
</dbReference>
<dbReference type="AlphaFoldDB" id="A0A0B6ARN0"/>